<evidence type="ECO:0000313" key="2">
    <source>
        <dbReference type="Proteomes" id="UP000576393"/>
    </source>
</evidence>
<sequence length="77" mass="8255">MQRHAFDVQLAAEEEFAPTEAEVDLSLIKAPCLALSGGHDLADFRETAARLPEHSPMPVTVSCPGRVTCPAWSGPPK</sequence>
<name>A0A852V3D6_9ACTN</name>
<dbReference type="Proteomes" id="UP000576393">
    <property type="component" value="Unassembled WGS sequence"/>
</dbReference>
<protein>
    <submittedName>
        <fullName evidence="1">Uncharacterized protein</fullName>
    </submittedName>
</protein>
<reference evidence="1 2" key="1">
    <citation type="submission" date="2020-07" db="EMBL/GenBank/DDBJ databases">
        <title>Sequencing the genomes of 1000 actinobacteria strains.</title>
        <authorList>
            <person name="Klenk H.-P."/>
        </authorList>
    </citation>
    <scope>NUCLEOTIDE SEQUENCE [LARGE SCALE GENOMIC DNA]</scope>
    <source>
        <strain evidence="1 2">DSM 45763</strain>
    </source>
</reference>
<accession>A0A852V3D6</accession>
<evidence type="ECO:0000313" key="1">
    <source>
        <dbReference type="EMBL" id="NYF42999.1"/>
    </source>
</evidence>
<organism evidence="1 2">
    <name type="scientific">Streptosporangium sandarakinum</name>
    <dbReference type="NCBI Taxonomy" id="1260955"/>
    <lineage>
        <taxon>Bacteria</taxon>
        <taxon>Bacillati</taxon>
        <taxon>Actinomycetota</taxon>
        <taxon>Actinomycetes</taxon>
        <taxon>Streptosporangiales</taxon>
        <taxon>Streptosporangiaceae</taxon>
        <taxon>Streptosporangium</taxon>
    </lineage>
</organism>
<proteinExistence type="predicted"/>
<gene>
    <name evidence="1" type="ORF">HDA43_005200</name>
</gene>
<dbReference type="RefSeq" id="WP_179825926.1">
    <property type="nucleotide sequence ID" value="NZ_JACCCO010000002.1"/>
</dbReference>
<keyword evidence="2" id="KW-1185">Reference proteome</keyword>
<dbReference type="EMBL" id="JACCCO010000002">
    <property type="protein sequence ID" value="NYF42999.1"/>
    <property type="molecule type" value="Genomic_DNA"/>
</dbReference>
<comment type="caution">
    <text evidence="1">The sequence shown here is derived from an EMBL/GenBank/DDBJ whole genome shotgun (WGS) entry which is preliminary data.</text>
</comment>
<dbReference type="AlphaFoldDB" id="A0A852V3D6"/>